<dbReference type="Proteomes" id="UP000004483">
    <property type="component" value="Unassembled WGS sequence"/>
</dbReference>
<dbReference type="HOGENOM" id="CLU_038915_0_2_9"/>
<dbReference type="Gene3D" id="3.40.50.620">
    <property type="entry name" value="HUPs"/>
    <property type="match status" value="1"/>
</dbReference>
<keyword evidence="4" id="KW-0067">ATP-binding</keyword>
<keyword evidence="2 4" id="KW-0819">tRNA processing</keyword>
<keyword evidence="5" id="KW-0808">Transferase</keyword>
<dbReference type="eggNOG" id="COG1323">
    <property type="taxonomic scope" value="Bacteria"/>
</dbReference>
<dbReference type="NCBIfam" id="NF010191">
    <property type="entry name" value="PRK13670.1"/>
    <property type="match status" value="1"/>
</dbReference>
<comment type="subcellular location">
    <subcellularLocation>
        <location evidence="4">Cytoplasm</location>
    </subcellularLocation>
</comment>
<keyword evidence="4" id="KW-0547">Nucleotide-binding</keyword>
<reference evidence="5 6" key="1">
    <citation type="submission" date="2009-01" db="EMBL/GenBank/DDBJ databases">
        <authorList>
            <person name="Qin X."/>
            <person name="Bachman B."/>
            <person name="Battles P."/>
            <person name="Bell A."/>
            <person name="Bess C."/>
            <person name="Bickham C."/>
            <person name="Chaboub L."/>
            <person name="Chen D."/>
            <person name="Coyle M."/>
            <person name="Deiros D.R."/>
            <person name="Dinh H."/>
            <person name="Forbes L."/>
            <person name="Fowler G."/>
            <person name="Francisco L."/>
            <person name="Fu Q."/>
            <person name="Gubbala S."/>
            <person name="Hale W."/>
            <person name="Han Y."/>
            <person name="Hemphill L."/>
            <person name="Highlander S.K."/>
            <person name="Hirani K."/>
            <person name="Hogues M."/>
            <person name="Jackson L."/>
            <person name="Jakkamsetti A."/>
            <person name="Javaid M."/>
            <person name="Jiang H."/>
            <person name="Korchina V."/>
            <person name="Kovar C."/>
            <person name="Lara F."/>
            <person name="Lee S."/>
            <person name="Mata R."/>
            <person name="Mathew T."/>
            <person name="Moen C."/>
            <person name="Morales K."/>
            <person name="Munidasa M."/>
            <person name="Nazareth L."/>
            <person name="Ngo R."/>
            <person name="Nguyen L."/>
            <person name="Okwuonu G."/>
            <person name="Ongeri F."/>
            <person name="Patil S."/>
            <person name="Petrosino J."/>
            <person name="Pham C."/>
            <person name="Pham P."/>
            <person name="Pu L.-L."/>
            <person name="Puazo M."/>
            <person name="Raj R."/>
            <person name="Reid J."/>
            <person name="Rouhana J."/>
            <person name="Saada N."/>
            <person name="Shang Y."/>
            <person name="Simmons D."/>
            <person name="Thornton R."/>
            <person name="Warren J."/>
            <person name="Weissenberger G."/>
            <person name="Zhang J."/>
            <person name="Zhang L."/>
            <person name="Zhou C."/>
            <person name="Zhu D."/>
            <person name="Muzny D."/>
            <person name="Worley K."/>
            <person name="Gibbs R."/>
        </authorList>
    </citation>
    <scope>NUCLEOTIDE SEQUENCE [LARGE SCALE GENOMIC DNA]</scope>
    <source>
        <strain evidence="5 6">ATCC 49540</strain>
    </source>
</reference>
<dbReference type="HAMAP" id="MF_01539">
    <property type="entry name" value="TmcAL"/>
    <property type="match status" value="1"/>
</dbReference>
<comment type="catalytic activity">
    <reaction evidence="4">
        <text>cytidine(34) in elongator tRNA(Met) + acetate + ATP = N(4)-acetylcytidine(34) in elongator tRNA(Met) + AMP + diphosphate</text>
        <dbReference type="Rhea" id="RHEA:58144"/>
        <dbReference type="Rhea" id="RHEA-COMP:10693"/>
        <dbReference type="Rhea" id="RHEA-COMP:10694"/>
        <dbReference type="ChEBI" id="CHEBI:30089"/>
        <dbReference type="ChEBI" id="CHEBI:30616"/>
        <dbReference type="ChEBI" id="CHEBI:33019"/>
        <dbReference type="ChEBI" id="CHEBI:74900"/>
        <dbReference type="ChEBI" id="CHEBI:82748"/>
        <dbReference type="ChEBI" id="CHEBI:456215"/>
    </reaction>
</comment>
<comment type="caution">
    <text evidence="4">Lacks conserved residue(s) required for the propagation of feature annotation.</text>
</comment>
<keyword evidence="1 4" id="KW-0436">Ligase</keyword>
<dbReference type="InterPro" id="IPR004821">
    <property type="entry name" value="Cyt_trans-like"/>
</dbReference>
<dbReference type="GO" id="GO:0005737">
    <property type="term" value="C:cytoplasm"/>
    <property type="evidence" value="ECO:0007669"/>
    <property type="project" value="UniProtKB-SubCell"/>
</dbReference>
<dbReference type="AlphaFoldDB" id="C2EW25"/>
<dbReference type="EMBL" id="ACGV01000189">
    <property type="protein sequence ID" value="EEJ39878.1"/>
    <property type="molecule type" value="Genomic_DNA"/>
</dbReference>
<comment type="function">
    <text evidence="4">Catalyzes the formation of N(4)-acetylcytidine (ac(4)C) at the wobble position of elongator tRNA(Met), using acetate and ATP as substrates. First activates an acetate ion to form acetyladenylate (Ac-AMP) and then transfers the acetyl group to tRNA to form ac(4)C34.</text>
</comment>
<dbReference type="PANTHER" id="PTHR37825:SF1">
    <property type="entry name" value="TRNA(MET) CYTIDINE ACETATE LIGASE"/>
    <property type="match status" value="1"/>
</dbReference>
<feature type="binding site" evidence="4">
    <location>
        <position position="183"/>
    </location>
    <ligand>
        <name>ATP</name>
        <dbReference type="ChEBI" id="CHEBI:30616"/>
    </ligand>
</feature>
<dbReference type="GO" id="GO:0016879">
    <property type="term" value="F:ligase activity, forming carbon-nitrogen bonds"/>
    <property type="evidence" value="ECO:0007669"/>
    <property type="project" value="UniProtKB-UniRule"/>
</dbReference>
<evidence type="ECO:0000313" key="5">
    <source>
        <dbReference type="EMBL" id="EEJ39878.1"/>
    </source>
</evidence>
<dbReference type="GO" id="GO:0006400">
    <property type="term" value="P:tRNA modification"/>
    <property type="evidence" value="ECO:0007669"/>
    <property type="project" value="UniProtKB-UniRule"/>
</dbReference>
<accession>C2EW25</accession>
<sequence>MSEIRTKMHAVGLVTEYNPFHNGHIYHIEQAKKITNADVVIAVMSGNFTQRGEPAILDKWQRTRAALKNGVDLVVELPIFMAVQPSHRFAAGALQLLNDLQVPDVVFGAEHPSWDFSKLVMAEQHFNEESFEQFNATYATQFNQQLNELTGHQLTDPNDILAFAYYKAALENSYPIALHPINRLGSQYHDQRITGTIASASAIRRAVELHEAIDQVAPAATVTALAKLRKLPNWEQLYPLLRNFLIQTPVESLHQIYQMAEGLEYRYREAAERELTFSGFIHHVKTKRYTYSRLLRVCLYAVMEITNSQIAQANVHPYLHVLGFTERGQEYLHQVKKQVEYPLLTKIGQDEHDGLVNLDYRAGKLYQMFTDVEQDVKHAPIIVRKGN</sequence>
<evidence type="ECO:0000256" key="4">
    <source>
        <dbReference type="HAMAP-Rule" id="MF_01539"/>
    </source>
</evidence>
<gene>
    <name evidence="4" type="primary">tmcAL</name>
    <name evidence="5" type="ORF">HMPREF0549_1661</name>
</gene>
<feature type="binding site" evidence="4">
    <location>
        <begin position="14"/>
        <end position="27"/>
    </location>
    <ligand>
        <name>ATP</name>
        <dbReference type="ChEBI" id="CHEBI:30616"/>
    </ligand>
</feature>
<keyword evidence="4" id="KW-0963">Cytoplasm</keyword>
<feature type="binding site" evidence="4">
    <location>
        <position position="158"/>
    </location>
    <ligand>
        <name>ATP</name>
        <dbReference type="ChEBI" id="CHEBI:30616"/>
    </ligand>
</feature>
<dbReference type="InterPro" id="IPR014729">
    <property type="entry name" value="Rossmann-like_a/b/a_fold"/>
</dbReference>
<dbReference type="EC" id="6.3.4.-" evidence="4"/>
<dbReference type="NCBIfam" id="TIGR00125">
    <property type="entry name" value="cyt_tran_rel"/>
    <property type="match status" value="1"/>
</dbReference>
<protein>
    <recommendedName>
        <fullName evidence="4">tRNA(Met) cytidine acetate ligase</fullName>
        <ecNumber evidence="4">6.3.4.-</ecNumber>
    </recommendedName>
</protein>
<comment type="similarity">
    <text evidence="4">Belongs to the TmcAL family.</text>
</comment>
<dbReference type="PANTHER" id="PTHR37825">
    <property type="entry name" value="TRNA(MET) CYTIDINE ACETATE LIGASE"/>
    <property type="match status" value="1"/>
</dbReference>
<organism evidence="5 6">
    <name type="scientific">Limosilactobacillus vaginalis DSM 5837 = ATCC 49540</name>
    <dbReference type="NCBI Taxonomy" id="1423814"/>
    <lineage>
        <taxon>Bacteria</taxon>
        <taxon>Bacillati</taxon>
        <taxon>Bacillota</taxon>
        <taxon>Bacilli</taxon>
        <taxon>Lactobacillales</taxon>
        <taxon>Lactobacillaceae</taxon>
        <taxon>Limosilactobacillus</taxon>
    </lineage>
</organism>
<keyword evidence="3 4" id="KW-0694">RNA-binding</keyword>
<keyword evidence="4" id="KW-0820">tRNA-binding</keyword>
<dbReference type="Pfam" id="PF05636">
    <property type="entry name" value="HIGH_NTase1"/>
    <property type="match status" value="1"/>
</dbReference>
<evidence type="ECO:0000256" key="1">
    <source>
        <dbReference type="ARBA" id="ARBA00022598"/>
    </source>
</evidence>
<dbReference type="GO" id="GO:0000049">
    <property type="term" value="F:tRNA binding"/>
    <property type="evidence" value="ECO:0007669"/>
    <property type="project" value="UniProtKB-KW"/>
</dbReference>
<evidence type="ECO:0000313" key="6">
    <source>
        <dbReference type="Proteomes" id="UP000004483"/>
    </source>
</evidence>
<dbReference type="SUPFAM" id="SSF52374">
    <property type="entry name" value="Nucleotidylyl transferase"/>
    <property type="match status" value="1"/>
</dbReference>
<dbReference type="GO" id="GO:0016740">
    <property type="term" value="F:transferase activity"/>
    <property type="evidence" value="ECO:0007669"/>
    <property type="project" value="UniProtKB-KW"/>
</dbReference>
<proteinExistence type="inferred from homology"/>
<name>C2EW25_9LACO</name>
<evidence type="ECO:0000256" key="2">
    <source>
        <dbReference type="ARBA" id="ARBA00022694"/>
    </source>
</evidence>
<dbReference type="InterPro" id="IPR008513">
    <property type="entry name" value="tRNA(Met)_cyd_acetate_ligase"/>
</dbReference>
<feature type="binding site" evidence="4">
    <location>
        <position position="108"/>
    </location>
    <ligand>
        <name>ATP</name>
        <dbReference type="ChEBI" id="CHEBI:30616"/>
    </ligand>
</feature>
<dbReference type="STRING" id="1423814.HMPREF0549_1661"/>
<dbReference type="GO" id="GO:0005524">
    <property type="term" value="F:ATP binding"/>
    <property type="evidence" value="ECO:0007669"/>
    <property type="project" value="UniProtKB-KW"/>
</dbReference>
<comment type="caution">
    <text evidence="5">The sequence shown here is derived from an EMBL/GenBank/DDBJ whole genome shotgun (WGS) entry which is preliminary data.</text>
</comment>
<evidence type="ECO:0000256" key="3">
    <source>
        <dbReference type="ARBA" id="ARBA00022884"/>
    </source>
</evidence>